<dbReference type="Gene3D" id="2.60.60.30">
    <property type="entry name" value="sav2460 like domains"/>
    <property type="match status" value="1"/>
</dbReference>
<dbReference type="PANTHER" id="PTHR22683:SF41">
    <property type="entry name" value="DNA TRANSLOCASE FTSK"/>
    <property type="match status" value="1"/>
</dbReference>
<dbReference type="Pfam" id="PF17854">
    <property type="entry name" value="FtsK_alpha"/>
    <property type="match status" value="1"/>
</dbReference>
<dbReference type="InterPro" id="IPR050206">
    <property type="entry name" value="FtsK/SpoIIIE/SftA"/>
</dbReference>
<dbReference type="InterPro" id="IPR041027">
    <property type="entry name" value="FtsK_alpha"/>
</dbReference>
<dbReference type="HOGENOM" id="CLU_447384_0_0_4"/>
<evidence type="ECO:0000313" key="10">
    <source>
        <dbReference type="Proteomes" id="UP000017184"/>
    </source>
</evidence>
<dbReference type="InterPro" id="IPR002543">
    <property type="entry name" value="FtsK_dom"/>
</dbReference>
<dbReference type="AlphaFoldDB" id="U5NB29"/>
<dbReference type="SUPFAM" id="SSF52540">
    <property type="entry name" value="P-loop containing nucleoside triphosphate hydrolases"/>
    <property type="match status" value="1"/>
</dbReference>
<keyword evidence="4 6" id="KW-0067">ATP-binding</keyword>
<comment type="subcellular location">
    <subcellularLocation>
        <location evidence="1">Endomembrane system</location>
    </subcellularLocation>
</comment>
<name>U5NB29_9BURK</name>
<accession>U5NB29</accession>
<evidence type="ECO:0000256" key="6">
    <source>
        <dbReference type="PROSITE-ProRule" id="PRU00289"/>
    </source>
</evidence>
<dbReference type="PROSITE" id="PS50901">
    <property type="entry name" value="FTSK"/>
    <property type="match status" value="1"/>
</dbReference>
<keyword evidence="5" id="KW-0238">DNA-binding</keyword>
<dbReference type="GO" id="GO:0003677">
    <property type="term" value="F:DNA binding"/>
    <property type="evidence" value="ECO:0007669"/>
    <property type="project" value="UniProtKB-KW"/>
</dbReference>
<reference evidence="9 10" key="1">
    <citation type="journal article" date="2013" name="Genome Biol.">
        <title>Genomic analysis reveals key aspects of prokaryotic symbiosis in the phototrophic consortium "Chlorochromatium aggregatum".</title>
        <authorList>
            <person name="Liu Z."/>
            <person name="Muller J."/>
            <person name="Li T."/>
            <person name="Alvey R.M."/>
            <person name="Vogl K."/>
            <person name="Frigaard N.U."/>
            <person name="Rockwell N.C."/>
            <person name="Boyd E.S."/>
            <person name="Tomsho L.P."/>
            <person name="Schuster S.C."/>
            <person name="Henke P."/>
            <person name="Rohde M."/>
            <person name="Overmann J."/>
            <person name="Bryant D.A."/>
        </authorList>
    </citation>
    <scope>NUCLEOTIDE SEQUENCE [LARGE SCALE GENOMIC DNA]</scope>
    <source>
        <strain evidence="9">CR</strain>
    </source>
</reference>
<dbReference type="EMBL" id="CP004885">
    <property type="protein sequence ID" value="AGX87438.1"/>
    <property type="molecule type" value="Genomic_DNA"/>
</dbReference>
<protein>
    <submittedName>
        <fullName evidence="9">DNA segregation protein</fullName>
    </submittedName>
</protein>
<evidence type="ECO:0000256" key="1">
    <source>
        <dbReference type="ARBA" id="ARBA00004308"/>
    </source>
</evidence>
<feature type="compositionally biased region" description="Polar residues" evidence="7">
    <location>
        <begin position="586"/>
        <end position="601"/>
    </location>
</feature>
<feature type="binding site" evidence="6">
    <location>
        <begin position="336"/>
        <end position="343"/>
    </location>
    <ligand>
        <name>ATP</name>
        <dbReference type="ChEBI" id="CHEBI:30616"/>
    </ligand>
</feature>
<comment type="similarity">
    <text evidence="2">Belongs to the FtsK/SpoIIIE/SftA family.</text>
</comment>
<evidence type="ECO:0000256" key="3">
    <source>
        <dbReference type="ARBA" id="ARBA00022741"/>
    </source>
</evidence>
<dbReference type="CDD" id="cd01127">
    <property type="entry name" value="TrwB_TraG_TraD_VirD4"/>
    <property type="match status" value="1"/>
</dbReference>
<gene>
    <name evidence="9" type="ORF">Cenrod_1351</name>
</gene>
<feature type="domain" description="FtsK" evidence="8">
    <location>
        <begin position="319"/>
        <end position="516"/>
    </location>
</feature>
<dbReference type="PANTHER" id="PTHR22683">
    <property type="entry name" value="SPORULATION PROTEIN RELATED"/>
    <property type="match status" value="1"/>
</dbReference>
<feature type="region of interest" description="Disordered" evidence="7">
    <location>
        <begin position="580"/>
        <end position="610"/>
    </location>
</feature>
<dbReference type="eggNOG" id="COG2310">
    <property type="taxonomic scope" value="Bacteria"/>
</dbReference>
<organism evidence="9 10">
    <name type="scientific">Candidatus Symbiobacter mobilis CR</name>
    <dbReference type="NCBI Taxonomy" id="946483"/>
    <lineage>
        <taxon>Bacteria</taxon>
        <taxon>Pseudomonadati</taxon>
        <taxon>Pseudomonadota</taxon>
        <taxon>Betaproteobacteria</taxon>
        <taxon>Burkholderiales</taxon>
        <taxon>Comamonadaceae</taxon>
    </lineage>
</organism>
<dbReference type="Gene3D" id="3.40.50.300">
    <property type="entry name" value="P-loop containing nucleotide triphosphate hydrolases"/>
    <property type="match status" value="1"/>
</dbReference>
<evidence type="ECO:0000259" key="8">
    <source>
        <dbReference type="PROSITE" id="PS50901"/>
    </source>
</evidence>
<proteinExistence type="inferred from homology"/>
<evidence type="ECO:0000313" key="9">
    <source>
        <dbReference type="EMBL" id="AGX87438.1"/>
    </source>
</evidence>
<dbReference type="OrthoDB" id="9807790at2"/>
<dbReference type="PATRIC" id="fig|946483.4.peg.1360"/>
<keyword evidence="10" id="KW-1185">Reference proteome</keyword>
<evidence type="ECO:0000256" key="5">
    <source>
        <dbReference type="ARBA" id="ARBA00023125"/>
    </source>
</evidence>
<dbReference type="Pfam" id="PF01580">
    <property type="entry name" value="FtsK_SpoIIIE"/>
    <property type="match status" value="1"/>
</dbReference>
<evidence type="ECO:0000256" key="4">
    <source>
        <dbReference type="ARBA" id="ARBA00022840"/>
    </source>
</evidence>
<dbReference type="Proteomes" id="UP000017184">
    <property type="component" value="Chromosome"/>
</dbReference>
<dbReference type="Pfam" id="PF02342">
    <property type="entry name" value="TerD"/>
    <property type="match status" value="1"/>
</dbReference>
<dbReference type="KEGG" id="cbx:Cenrod_1351"/>
<dbReference type="STRING" id="946483.Cenrod_1351"/>
<dbReference type="InterPro" id="IPR027417">
    <property type="entry name" value="P-loop_NTPase"/>
</dbReference>
<evidence type="ECO:0000256" key="2">
    <source>
        <dbReference type="ARBA" id="ARBA00006474"/>
    </source>
</evidence>
<dbReference type="GO" id="GO:0005524">
    <property type="term" value="F:ATP binding"/>
    <property type="evidence" value="ECO:0007669"/>
    <property type="project" value="UniProtKB-UniRule"/>
</dbReference>
<evidence type="ECO:0000256" key="7">
    <source>
        <dbReference type="SAM" id="MobiDB-lite"/>
    </source>
</evidence>
<dbReference type="RefSeq" id="WP_022772720.1">
    <property type="nucleotide sequence ID" value="NC_022576.1"/>
</dbReference>
<keyword evidence="3 6" id="KW-0547">Nucleotide-binding</keyword>
<dbReference type="Gene3D" id="3.30.980.40">
    <property type="match status" value="1"/>
</dbReference>
<dbReference type="CDD" id="cd06974">
    <property type="entry name" value="TerD_like"/>
    <property type="match status" value="1"/>
</dbReference>
<dbReference type="InterPro" id="IPR003325">
    <property type="entry name" value="TerD"/>
</dbReference>
<dbReference type="eggNOG" id="COG1674">
    <property type="taxonomic scope" value="Bacteria"/>
</dbReference>
<sequence length="610" mass="65719">MELQKGQRISLAQVLDLHQPFVVGMQTPVPQGEVDGACFGLDGNGRVADERYVTYYNQPMTPCGGVQLASPRGDQEGFELLLDAVPAHIVRFLFVMTVDDESSFADMRGGHARLLQGDCVTAIFRLDGAALAGEKALILLEIYRKDADWRVAAVGQGFAGGMADLVTEFGIQAQSSDASVTSPPIPPLALLGPDSMVTTADDADSLQQQTDAIERTLEGFKVKATVVGTEVGPIVTTFALRPAPGVKVSRIRNLETDLALALSSPGLRVDPMFQHGVIGIEIPNRERQVVPLRRLLQAGSPRRAHDKPLLLPIGVDARGNPQWEDLEELPHLLVAGTTRSGKSVALHAMLGAVLFGAQPSQVRLLLVDPKGSEFTIYDGIPHLLAPVITQTRQTMAALGWLVGEMEARYRHMASLGVRNRAGLQMLEARRSPQDPAPAVEVPPLLLLVIDELADLMLQSGKAVEEPLVRLAQMGRAAGIHLILATQRPSRDVLTGLIKANMPARLAFRVTSSMESRIILDEQGAENLLGKGDGLLLVPGNHSLARVQTPFVTEAETEAVIRFLKRTGTPNPAPDLLEVLAKAEPSSLPNGWSSQRDPNSGSMRDDDNDED</sequence>